<dbReference type="EMBL" id="JAHWDQ010000001">
    <property type="protein sequence ID" value="MBW2939754.1"/>
    <property type="molecule type" value="Genomic_DNA"/>
</dbReference>
<dbReference type="Pfam" id="PF20090">
    <property type="entry name" value="DUF6482"/>
    <property type="match status" value="1"/>
</dbReference>
<protein>
    <recommendedName>
        <fullName evidence="3">Cation transporter</fullName>
    </recommendedName>
</protein>
<organism evidence="1 2">
    <name type="scientific">Zhongshania aquimaris</name>
    <dbReference type="NCBI Taxonomy" id="2857107"/>
    <lineage>
        <taxon>Bacteria</taxon>
        <taxon>Pseudomonadati</taxon>
        <taxon>Pseudomonadota</taxon>
        <taxon>Gammaproteobacteria</taxon>
        <taxon>Cellvibrionales</taxon>
        <taxon>Spongiibacteraceae</taxon>
        <taxon>Zhongshania</taxon>
    </lineage>
</organism>
<name>A0ABS6VN53_9GAMM</name>
<sequence>MTKVFTDQLAALPIREVEVRSIEGGLYAAYVALEGKLLRVYEVDNSPLSRRSVGDIKSVLLENGCGVKAFLVHHSAYDEMIGIESAVEPDMKIALA</sequence>
<dbReference type="InterPro" id="IPR045508">
    <property type="entry name" value="DUF6482"/>
</dbReference>
<dbReference type="RefSeq" id="WP_219041994.1">
    <property type="nucleotide sequence ID" value="NZ_JAHWDQ010000001.1"/>
</dbReference>
<gene>
    <name evidence="1" type="ORF">KXJ70_03165</name>
</gene>
<comment type="caution">
    <text evidence="1">The sequence shown here is derived from an EMBL/GenBank/DDBJ whole genome shotgun (WGS) entry which is preliminary data.</text>
</comment>
<proteinExistence type="predicted"/>
<dbReference type="Proteomes" id="UP001166291">
    <property type="component" value="Unassembled WGS sequence"/>
</dbReference>
<reference evidence="1" key="1">
    <citation type="submission" date="2021-07" db="EMBL/GenBank/DDBJ databases">
        <title>Zhongshania sp. CAU 1632 isolated from seawater.</title>
        <authorList>
            <person name="Kim W."/>
        </authorList>
    </citation>
    <scope>NUCLEOTIDE SEQUENCE</scope>
    <source>
        <strain evidence="1">CAU 1632</strain>
    </source>
</reference>
<accession>A0ABS6VN53</accession>
<evidence type="ECO:0008006" key="3">
    <source>
        <dbReference type="Google" id="ProtNLM"/>
    </source>
</evidence>
<evidence type="ECO:0000313" key="1">
    <source>
        <dbReference type="EMBL" id="MBW2939754.1"/>
    </source>
</evidence>
<keyword evidence="2" id="KW-1185">Reference proteome</keyword>
<evidence type="ECO:0000313" key="2">
    <source>
        <dbReference type="Proteomes" id="UP001166291"/>
    </source>
</evidence>